<keyword evidence="2" id="KW-1185">Reference proteome</keyword>
<sequence length="229" mass="25943">MRRVLLLFVVLFVGQNLFSQEIGIELIGGFNVGDANKTYSKGLNLKYGFSSYLSAVVGYSKWDYKLSGEWLTEKKDLYLNYTIQQKGFSTWIPSFGVEGSLPFLENKIHSLGFTGKVVAYLVPSVNRDVYIHQEGFVLNDENQSDATVQVDKMLTYSSEGTGALGIGFVGGLYYRYKKFRTNLTVEQNSVDLFYDYQSLKLDDNVFMSSLLNSPGMIMWSMSASYYFNL</sequence>
<name>A0AC61NE95_9BACT</name>
<evidence type="ECO:0000313" key="2">
    <source>
        <dbReference type="Proteomes" id="UP000826212"/>
    </source>
</evidence>
<proteinExistence type="predicted"/>
<accession>A0AC61NE95</accession>
<organism evidence="1 2">
    <name type="scientific">Halosquirtibacter laminarini</name>
    <dbReference type="NCBI Taxonomy" id="3374600"/>
    <lineage>
        <taxon>Bacteria</taxon>
        <taxon>Pseudomonadati</taxon>
        <taxon>Bacteroidota</taxon>
        <taxon>Bacteroidia</taxon>
        <taxon>Marinilabiliales</taxon>
        <taxon>Prolixibacteraceae</taxon>
        <taxon>Halosquirtibacter</taxon>
    </lineage>
</organism>
<gene>
    <name evidence="1" type="ORF">K4L44_15330</name>
</gene>
<reference evidence="1" key="1">
    <citation type="submission" date="2021-08" db="EMBL/GenBank/DDBJ databases">
        <title>Novel anaerobic bacterium isolated from sea squirt in East Sea, Republic of Korea.</title>
        <authorList>
            <person name="Nguyen T.H."/>
            <person name="Li Z."/>
            <person name="Lee Y.-J."/>
            <person name="Ko J."/>
            <person name="Kim S.-G."/>
        </authorList>
    </citation>
    <scope>NUCLEOTIDE SEQUENCE</scope>
    <source>
        <strain evidence="1">KCTC 25031</strain>
    </source>
</reference>
<dbReference type="Proteomes" id="UP000826212">
    <property type="component" value="Chromosome"/>
</dbReference>
<dbReference type="EMBL" id="CP081303">
    <property type="protein sequence ID" value="QZE13900.1"/>
    <property type="molecule type" value="Genomic_DNA"/>
</dbReference>
<evidence type="ECO:0000313" key="1">
    <source>
        <dbReference type="EMBL" id="QZE13900.1"/>
    </source>
</evidence>
<protein>
    <submittedName>
        <fullName evidence="1">Uncharacterized protein</fullName>
    </submittedName>
</protein>